<dbReference type="InterPro" id="IPR038225">
    <property type="entry name" value="TagF_sf"/>
</dbReference>
<comment type="caution">
    <text evidence="1">The sequence shown here is derived from an EMBL/GenBank/DDBJ whole genome shotgun (WGS) entry which is preliminary data.</text>
</comment>
<dbReference type="PIRSF" id="PIRSF029287">
    <property type="entry name" value="UCP029287"/>
    <property type="match status" value="1"/>
</dbReference>
<dbReference type="Proteomes" id="UP001500227">
    <property type="component" value="Unassembled WGS sequence"/>
</dbReference>
<dbReference type="Gene3D" id="3.40.1730.10">
    <property type="entry name" value="pa0076 domain"/>
    <property type="match status" value="1"/>
</dbReference>
<reference evidence="2" key="1">
    <citation type="journal article" date="2019" name="Int. J. Syst. Evol. Microbiol.">
        <title>The Global Catalogue of Microorganisms (GCM) 10K type strain sequencing project: providing services to taxonomists for standard genome sequencing and annotation.</title>
        <authorList>
            <consortium name="The Broad Institute Genomics Platform"/>
            <consortium name="The Broad Institute Genome Sequencing Center for Infectious Disease"/>
            <person name="Wu L."/>
            <person name="Ma J."/>
        </authorList>
    </citation>
    <scope>NUCLEOTIDE SEQUENCE [LARGE SCALE GENOMIC DNA]</scope>
    <source>
        <strain evidence="2">JCM 18423</strain>
    </source>
</reference>
<dbReference type="Pfam" id="PF09867">
    <property type="entry name" value="TagF_N"/>
    <property type="match status" value="1"/>
</dbReference>
<gene>
    <name evidence="1" type="primary">tagF</name>
    <name evidence="1" type="ORF">GCM10023337_21120</name>
</gene>
<dbReference type="InterPro" id="IPR017748">
    <property type="entry name" value="TagF"/>
</dbReference>
<accession>A0ABP9MCM0</accession>
<dbReference type="EMBL" id="BAABKD010000011">
    <property type="protein sequence ID" value="GAA5092966.1"/>
    <property type="molecule type" value="Genomic_DNA"/>
</dbReference>
<proteinExistence type="predicted"/>
<sequence length="240" mass="27193">MESLDLDGLYQQLGWYGKLPAAGDFVHRRIDSGRIQFWHQWIEQSLLPYKQAVNEAHCYPTAPVWNFVLPASLLEGGAFMQMGCLAPSLDRVGRIYPLVITLQIPTQCYQKTLLQGAARYFQQMGRLAYQAIQQRYSVPQFDAFLVELAPCMTAMLHQPLVNGESDGAILSILNAGHERPPLMQLEEDPLAWPELVDCFHPQTMHSYWWTNQATGAAHRAVVHGGRLTPLLFQRLFGVRS</sequence>
<protein>
    <submittedName>
        <fullName evidence="1">Type VI secretion system-associated protein TagF</fullName>
    </submittedName>
</protein>
<name>A0ABP9MCM0_9BURK</name>
<evidence type="ECO:0000313" key="1">
    <source>
        <dbReference type="EMBL" id="GAA5092966.1"/>
    </source>
</evidence>
<dbReference type="NCBIfam" id="TIGR03373">
    <property type="entry name" value="VI_minor_4"/>
    <property type="match status" value="1"/>
</dbReference>
<organism evidence="1 2">
    <name type="scientific">Paenalcaligenes hermetiae</name>
    <dbReference type="NCBI Taxonomy" id="1157987"/>
    <lineage>
        <taxon>Bacteria</taxon>
        <taxon>Pseudomonadati</taxon>
        <taxon>Pseudomonadota</taxon>
        <taxon>Betaproteobacteria</taxon>
        <taxon>Burkholderiales</taxon>
        <taxon>Alcaligenaceae</taxon>
        <taxon>Paenalcaligenes</taxon>
    </lineage>
</organism>
<keyword evidence="2" id="KW-1185">Reference proteome</keyword>
<dbReference type="RefSeq" id="WP_300646662.1">
    <property type="nucleotide sequence ID" value="NZ_BAABKD010000011.1"/>
</dbReference>
<evidence type="ECO:0000313" key="2">
    <source>
        <dbReference type="Proteomes" id="UP001500227"/>
    </source>
</evidence>